<gene>
    <name evidence="1" type="ORF">SAMN04487992_11710</name>
</gene>
<organism evidence="1 2">
    <name type="scientific">Cellulophaga baltica</name>
    <dbReference type="NCBI Taxonomy" id="76594"/>
    <lineage>
        <taxon>Bacteria</taxon>
        <taxon>Pseudomonadati</taxon>
        <taxon>Bacteroidota</taxon>
        <taxon>Flavobacteriia</taxon>
        <taxon>Flavobacteriales</taxon>
        <taxon>Flavobacteriaceae</taxon>
        <taxon>Cellulophaga</taxon>
    </lineage>
</organism>
<dbReference type="Proteomes" id="UP000182114">
    <property type="component" value="Unassembled WGS sequence"/>
</dbReference>
<keyword evidence="2" id="KW-1185">Reference proteome</keyword>
<evidence type="ECO:0000313" key="2">
    <source>
        <dbReference type="Proteomes" id="UP000182114"/>
    </source>
</evidence>
<accession>A0A1G7LDM3</accession>
<protein>
    <submittedName>
        <fullName evidence="1">Uncharacterized protein</fullName>
    </submittedName>
</protein>
<dbReference type="AlphaFoldDB" id="A0A1G7LDM3"/>
<sequence>MDYLQTYNDAYHKDYELFKKLAFESLESSKEMTRIFKDAFKLSIFRASQKWHDDSSWEFFDSNSSYELLGKDRRYELDNTKKVLENDLKERFENLEIKRKKMFVDYSDYLQKTAKKVAIENVIELLETSKKVINTLYTIDRLDSFNFSTEFDYENKIDGYTSAYESLFPNEKRASESIDTDILSKNEKYLLLHILFSFFEESKKPTMVEIAKIITLANVDDEILLTDKYKNHDGYRILLYGYKFRAKKEIQREWIKSLLEKIKPYKLAQTSTKLRMELRKLN</sequence>
<dbReference type="EMBL" id="FNBD01000017">
    <property type="protein sequence ID" value="SDF47120.1"/>
    <property type="molecule type" value="Genomic_DNA"/>
</dbReference>
<evidence type="ECO:0000313" key="1">
    <source>
        <dbReference type="EMBL" id="SDF47120.1"/>
    </source>
</evidence>
<dbReference type="RefSeq" id="WP_074539401.1">
    <property type="nucleotide sequence ID" value="NZ_FNBD01000017.1"/>
</dbReference>
<proteinExistence type="predicted"/>
<name>A0A1G7LDM3_9FLAO</name>
<reference evidence="2" key="1">
    <citation type="submission" date="2016-10" db="EMBL/GenBank/DDBJ databases">
        <authorList>
            <person name="Varghese N."/>
            <person name="Submissions S."/>
        </authorList>
    </citation>
    <scope>NUCLEOTIDE SEQUENCE [LARGE SCALE GENOMIC DNA]</scope>
    <source>
        <strain evidence="2">DSM 24729</strain>
    </source>
</reference>